<keyword evidence="1" id="KW-0812">Transmembrane</keyword>
<reference evidence="2" key="1">
    <citation type="journal article" date="2018" name="Virology">
        <title>A giant virus infecting green algae encodes key fermentation genes.</title>
        <authorList>
            <person name="Schvarcz C.R."/>
            <person name="Steward G.F."/>
        </authorList>
    </citation>
    <scope>NUCLEOTIDE SEQUENCE [LARGE SCALE GENOMIC DNA]</scope>
</reference>
<keyword evidence="3" id="KW-1185">Reference proteome</keyword>
<accession>A0A2P0VMQ8</accession>
<protein>
    <submittedName>
        <fullName evidence="2">Putative concanavalin A-like lectin/glucanase domain-containing protein</fullName>
    </submittedName>
</protein>
<evidence type="ECO:0000313" key="2">
    <source>
        <dbReference type="EMBL" id="AUF82176.1"/>
    </source>
</evidence>
<evidence type="ECO:0000313" key="3">
    <source>
        <dbReference type="Proteomes" id="UP000244773"/>
    </source>
</evidence>
<feature type="transmembrane region" description="Helical" evidence="1">
    <location>
        <begin position="53"/>
        <end position="70"/>
    </location>
</feature>
<dbReference type="Proteomes" id="UP000244773">
    <property type="component" value="Segment"/>
</dbReference>
<name>A0A2P0VMQ8_9VIRU</name>
<dbReference type="Gene3D" id="2.60.120.200">
    <property type="match status" value="1"/>
</dbReference>
<dbReference type="GO" id="GO:0030246">
    <property type="term" value="F:carbohydrate binding"/>
    <property type="evidence" value="ECO:0007669"/>
    <property type="project" value="UniProtKB-KW"/>
</dbReference>
<feature type="transmembrane region" description="Helical" evidence="1">
    <location>
        <begin position="6"/>
        <end position="22"/>
    </location>
</feature>
<dbReference type="InterPro" id="IPR013320">
    <property type="entry name" value="ConA-like_dom_sf"/>
</dbReference>
<dbReference type="EMBL" id="KY322437">
    <property type="protein sequence ID" value="AUF82176.1"/>
    <property type="molecule type" value="Genomic_DNA"/>
</dbReference>
<keyword evidence="1" id="KW-0472">Membrane</keyword>
<keyword evidence="1" id="KW-1133">Transmembrane helix</keyword>
<dbReference type="SUPFAM" id="SSF49899">
    <property type="entry name" value="Concanavalin A-like lectins/glucanases"/>
    <property type="match status" value="1"/>
</dbReference>
<evidence type="ECO:0000256" key="1">
    <source>
        <dbReference type="SAM" id="Phobius"/>
    </source>
</evidence>
<gene>
    <name evidence="2" type="ORF">TetV_084</name>
</gene>
<organism evidence="2">
    <name type="scientific">Tetraselmis virus 1</name>
    <dbReference type="NCBI Taxonomy" id="2060617"/>
    <lineage>
        <taxon>Viruses</taxon>
        <taxon>Varidnaviria</taxon>
        <taxon>Bamfordvirae</taxon>
        <taxon>Nucleocytoviricota</taxon>
        <taxon>Megaviricetes</taxon>
        <taxon>Imitervirales</taxon>
        <taxon>Allomimiviridae</taxon>
        <taxon>Oceanusvirus</taxon>
        <taxon>Oceanusvirus kaneohense</taxon>
    </lineage>
</organism>
<sequence length="368" mass="41343">MSSVVNITLNIAAGVMVAIMLATSVREDLVRFFALGYAVFFVLSLIIQDGGQVNVAIALGLFAHAFLSWISKDNDNPNSLIKQRETVKVFTGIMTAQAQVGTAYNTYDPTSSTYKRLPRSINRMGGAQFSYSFWLMFEQSINDDDVRNKTLFMRGDSHHYSPMVSQSDNKDLPVDKYFEKGSDYTIACPRVSFLTANKMAIDINTDRELRHRFVVGSSDPSLALRKNALSLIPGHFVLFTVVLEDNVGIDSFEKGVRCKVYINDQLYHTGTTSGSLRENNGPLHLFLDETPEGTTSIPHCKMADLTYYNFALEDKDVASVYSQGFNDSNYMEYSTVYNKDKKLKMSAYNKLDIAANYDDRLFFNQIGN</sequence>
<keyword evidence="2" id="KW-0430">Lectin</keyword>
<feature type="transmembrane region" description="Helical" evidence="1">
    <location>
        <begin position="29"/>
        <end position="47"/>
    </location>
</feature>
<proteinExistence type="predicted"/>